<organism evidence="3 4">
    <name type="scientific">Vitis vinifera</name>
    <name type="common">Grape</name>
    <dbReference type="NCBI Taxonomy" id="29760"/>
    <lineage>
        <taxon>Eukaryota</taxon>
        <taxon>Viridiplantae</taxon>
        <taxon>Streptophyta</taxon>
        <taxon>Embryophyta</taxon>
        <taxon>Tracheophyta</taxon>
        <taxon>Spermatophyta</taxon>
        <taxon>Magnoliopsida</taxon>
        <taxon>eudicotyledons</taxon>
        <taxon>Gunneridae</taxon>
        <taxon>Pentapetalae</taxon>
        <taxon>rosids</taxon>
        <taxon>Vitales</taxon>
        <taxon>Vitaceae</taxon>
        <taxon>Viteae</taxon>
        <taxon>Vitis</taxon>
    </lineage>
</organism>
<sequence>MKFNPAKCAFGVSTGKFLGFTVTKRGIEVNLAQVKAILEMSALNGKKELQRLTDCLAALGRFIAHFTNKLRPFFLTLKEASTFSWTNECEQAFKAVKHYLIEPLILSNPKSNEELYMYMAISNYAMSFVLLRHIGNKK</sequence>
<evidence type="ECO:0000313" key="3">
    <source>
        <dbReference type="EMBL" id="RVW24196.1"/>
    </source>
</evidence>
<name>A0A438CLV2_VITVI</name>
<keyword evidence="1" id="KW-0511">Multifunctional enzyme</keyword>
<feature type="domain" description="Reverse transcriptase/retrotransposon-derived protein RNase H-like" evidence="2">
    <location>
        <begin position="85"/>
        <end position="137"/>
    </location>
</feature>
<dbReference type="InterPro" id="IPR041577">
    <property type="entry name" value="RT_RNaseH_2"/>
</dbReference>
<proteinExistence type="predicted"/>
<dbReference type="InterPro" id="IPR043128">
    <property type="entry name" value="Rev_trsase/Diguanyl_cyclase"/>
</dbReference>
<comment type="caution">
    <text evidence="3">The sequence shown here is derived from an EMBL/GenBank/DDBJ whole genome shotgun (WGS) entry which is preliminary data.</text>
</comment>
<reference evidence="3 4" key="1">
    <citation type="journal article" date="2018" name="PLoS Genet.">
        <title>Population sequencing reveals clonal diversity and ancestral inbreeding in the grapevine cultivar Chardonnay.</title>
        <authorList>
            <person name="Roach M.J."/>
            <person name="Johnson D.L."/>
            <person name="Bohlmann J."/>
            <person name="van Vuuren H.J."/>
            <person name="Jones S.J."/>
            <person name="Pretorius I.S."/>
            <person name="Schmidt S.A."/>
            <person name="Borneman A.R."/>
        </authorList>
    </citation>
    <scope>NUCLEOTIDE SEQUENCE [LARGE SCALE GENOMIC DNA]</scope>
    <source>
        <strain evidence="4">cv. Chardonnay</strain>
        <tissue evidence="3">Leaf</tissue>
    </source>
</reference>
<protein>
    <recommendedName>
        <fullName evidence="2">Reverse transcriptase/retrotransposon-derived protein RNase H-like domain-containing protein</fullName>
    </recommendedName>
</protein>
<dbReference type="PANTHER" id="PTHR37984">
    <property type="entry name" value="PROTEIN CBG26694"/>
    <property type="match status" value="1"/>
</dbReference>
<accession>A0A438CLV2</accession>
<dbReference type="InterPro" id="IPR043502">
    <property type="entry name" value="DNA/RNA_pol_sf"/>
</dbReference>
<evidence type="ECO:0000259" key="2">
    <source>
        <dbReference type="Pfam" id="PF17919"/>
    </source>
</evidence>
<dbReference type="Gene3D" id="3.30.70.270">
    <property type="match status" value="2"/>
</dbReference>
<dbReference type="AlphaFoldDB" id="A0A438CLV2"/>
<gene>
    <name evidence="3" type="ORF">CK203_087029</name>
</gene>
<dbReference type="PANTHER" id="PTHR37984:SF5">
    <property type="entry name" value="PROTEIN NYNRIN-LIKE"/>
    <property type="match status" value="1"/>
</dbReference>
<dbReference type="Pfam" id="PF17919">
    <property type="entry name" value="RT_RNaseH_2"/>
    <property type="match status" value="1"/>
</dbReference>
<dbReference type="InterPro" id="IPR050951">
    <property type="entry name" value="Retrovirus_Pol_polyprotein"/>
</dbReference>
<evidence type="ECO:0000313" key="4">
    <source>
        <dbReference type="Proteomes" id="UP000288805"/>
    </source>
</evidence>
<evidence type="ECO:0000256" key="1">
    <source>
        <dbReference type="ARBA" id="ARBA00023268"/>
    </source>
</evidence>
<dbReference type="EMBL" id="QGNW01002178">
    <property type="protein sequence ID" value="RVW24196.1"/>
    <property type="molecule type" value="Genomic_DNA"/>
</dbReference>
<dbReference type="SUPFAM" id="SSF56672">
    <property type="entry name" value="DNA/RNA polymerases"/>
    <property type="match status" value="1"/>
</dbReference>
<dbReference type="GO" id="GO:0003824">
    <property type="term" value="F:catalytic activity"/>
    <property type="evidence" value="ECO:0007669"/>
    <property type="project" value="UniProtKB-KW"/>
</dbReference>
<dbReference type="Proteomes" id="UP000288805">
    <property type="component" value="Unassembled WGS sequence"/>
</dbReference>